<reference evidence="3 4" key="1">
    <citation type="submission" date="2016-10" db="EMBL/GenBank/DDBJ databases">
        <authorList>
            <person name="Cai Z."/>
        </authorList>
    </citation>
    <scope>NUCLEOTIDE SEQUENCE [LARGE SCALE GENOMIC DNA]</scope>
</reference>
<dbReference type="InterPro" id="IPR006342">
    <property type="entry name" value="FkbM_mtfrase"/>
</dbReference>
<dbReference type="Gene3D" id="3.40.50.150">
    <property type="entry name" value="Vaccinia Virus protein VP39"/>
    <property type="match status" value="1"/>
</dbReference>
<dbReference type="Proteomes" id="UP000256970">
    <property type="component" value="Unassembled WGS sequence"/>
</dbReference>
<keyword evidence="4" id="KW-1185">Reference proteome</keyword>
<proteinExistence type="predicted"/>
<evidence type="ECO:0000313" key="4">
    <source>
        <dbReference type="Proteomes" id="UP000256970"/>
    </source>
</evidence>
<keyword evidence="1" id="KW-0472">Membrane</keyword>
<dbReference type="Pfam" id="PF05050">
    <property type="entry name" value="Methyltransf_21"/>
    <property type="match status" value="1"/>
</dbReference>
<dbReference type="InterPro" id="IPR029063">
    <property type="entry name" value="SAM-dependent_MTases_sf"/>
</dbReference>
<name>A0A383VEQ7_TETOB</name>
<evidence type="ECO:0000256" key="1">
    <source>
        <dbReference type="SAM" id="Phobius"/>
    </source>
</evidence>
<dbReference type="InterPro" id="IPR052514">
    <property type="entry name" value="SAM-dependent_MTase"/>
</dbReference>
<dbReference type="NCBIfam" id="TIGR01444">
    <property type="entry name" value="fkbM_fam"/>
    <property type="match status" value="1"/>
</dbReference>
<evidence type="ECO:0000313" key="3">
    <source>
        <dbReference type="EMBL" id="SZX62856.1"/>
    </source>
</evidence>
<protein>
    <recommendedName>
        <fullName evidence="2">Methyltransferase FkbM domain-containing protein</fullName>
    </recommendedName>
</protein>
<feature type="domain" description="Methyltransferase FkbM" evidence="2">
    <location>
        <begin position="209"/>
        <end position="356"/>
    </location>
</feature>
<keyword evidence="1" id="KW-1133">Transmembrane helix</keyword>
<dbReference type="AlphaFoldDB" id="A0A383VEQ7"/>
<dbReference type="PANTHER" id="PTHR34203:SF13">
    <property type="entry name" value="EXPRESSED PROTEIN"/>
    <property type="match status" value="1"/>
</dbReference>
<sequence length="408" mass="43529">MARKPDVRSDKTRSWAFRGRGTGFTLVLSLLLVFFGYVLYLSAARGSSSSSSSDGSGGRWSATSKPLLLPNQQAATVTSAAAAAEHSAGLPCLTLLQQLLPRANFSTLSTADLLDAAAAAKLDSLGMRQLMQLQQGLFCRSEVAAEQMPNTVQVQFKAATVHVYASNDMVSNSIAKSSSWETTEVEHVLWALQQTTPQQQQQQQPLFVDIGANVGVFSVSAAAAGARVAAFEAMPSNVALLRRSLCSTPWLADKVALFGTGLGTKSAKCVIISDTVNRGDGHTVCDKDPQTAVMEAGWSNNHTYEVRGEMTVRRLDTLLAEDVQVMKIDVEGFELEVLQGAQGLLQKHNVWYIMAECNIGIIGRDGEQRFLRWAAAAATAAAAAADAAAAAADIVLQDTAVSAQFMQR</sequence>
<keyword evidence="1" id="KW-0812">Transmembrane</keyword>
<evidence type="ECO:0000259" key="2">
    <source>
        <dbReference type="Pfam" id="PF05050"/>
    </source>
</evidence>
<accession>A0A383VEQ7</accession>
<dbReference type="EMBL" id="FNXT01000268">
    <property type="protein sequence ID" value="SZX62856.1"/>
    <property type="molecule type" value="Genomic_DNA"/>
</dbReference>
<dbReference type="SUPFAM" id="SSF53335">
    <property type="entry name" value="S-adenosyl-L-methionine-dependent methyltransferases"/>
    <property type="match status" value="1"/>
</dbReference>
<dbReference type="PANTHER" id="PTHR34203">
    <property type="entry name" value="METHYLTRANSFERASE, FKBM FAMILY PROTEIN"/>
    <property type="match status" value="1"/>
</dbReference>
<organism evidence="3 4">
    <name type="scientific">Tetradesmus obliquus</name>
    <name type="common">Green alga</name>
    <name type="synonym">Acutodesmus obliquus</name>
    <dbReference type="NCBI Taxonomy" id="3088"/>
    <lineage>
        <taxon>Eukaryota</taxon>
        <taxon>Viridiplantae</taxon>
        <taxon>Chlorophyta</taxon>
        <taxon>core chlorophytes</taxon>
        <taxon>Chlorophyceae</taxon>
        <taxon>CS clade</taxon>
        <taxon>Sphaeropleales</taxon>
        <taxon>Scenedesmaceae</taxon>
        <taxon>Tetradesmus</taxon>
    </lineage>
</organism>
<feature type="transmembrane region" description="Helical" evidence="1">
    <location>
        <begin position="21"/>
        <end position="43"/>
    </location>
</feature>
<gene>
    <name evidence="3" type="ORF">BQ4739_LOCUS3434</name>
</gene>